<evidence type="ECO:0000313" key="15">
    <source>
        <dbReference type="EMBL" id="MBG2879894.1"/>
    </source>
</evidence>
<keyword evidence="5 12" id="KW-0436">Ligase</keyword>
<dbReference type="NCBIfam" id="TIGR00414">
    <property type="entry name" value="serS"/>
    <property type="match status" value="1"/>
</dbReference>
<comment type="caution">
    <text evidence="12">Lacks conserved residue(s) required for the propagation of feature annotation.</text>
</comment>
<evidence type="ECO:0000256" key="3">
    <source>
        <dbReference type="ARBA" id="ARBA00010728"/>
    </source>
</evidence>
<dbReference type="EC" id="6.1.1.11" evidence="12"/>
<feature type="binding site" evidence="12">
    <location>
        <begin position="354"/>
        <end position="357"/>
    </location>
    <ligand>
        <name>ATP</name>
        <dbReference type="ChEBI" id="CHEBI:30616"/>
    </ligand>
</feature>
<evidence type="ECO:0000256" key="4">
    <source>
        <dbReference type="ARBA" id="ARBA00022490"/>
    </source>
</evidence>
<gene>
    <name evidence="12 15" type="primary">serS</name>
    <name evidence="15" type="ORF">I4902_11490</name>
</gene>
<dbReference type="PIRSF" id="PIRSF001529">
    <property type="entry name" value="Ser-tRNA-synth_IIa"/>
    <property type="match status" value="1"/>
</dbReference>
<feature type="binding site" evidence="12">
    <location>
        <position position="390"/>
    </location>
    <ligand>
        <name>L-serine</name>
        <dbReference type="ChEBI" id="CHEBI:33384"/>
    </ligand>
</feature>
<comment type="domain">
    <text evidence="12">Consists of two distinct domains, a catalytic core and a N-terminal extension that is involved in tRNA binding.</text>
</comment>
<comment type="caution">
    <text evidence="15">The sequence shown here is derived from an EMBL/GenBank/DDBJ whole genome shotgun (WGS) entry which is preliminary data.</text>
</comment>
<keyword evidence="7 12" id="KW-0067">ATP-binding</keyword>
<dbReference type="PROSITE" id="PS50862">
    <property type="entry name" value="AA_TRNA_LIGASE_II"/>
    <property type="match status" value="1"/>
</dbReference>
<comment type="pathway">
    <text evidence="2 12">Aminoacyl-tRNA biosynthesis; selenocysteinyl-tRNA(Sec) biosynthesis; L-seryl-tRNA(Sec) from L-serine and tRNA(Sec): step 1/1.</text>
</comment>
<protein>
    <recommendedName>
        <fullName evidence="12">Serine--tRNA ligase</fullName>
        <ecNumber evidence="12">6.1.1.11</ecNumber>
    </recommendedName>
    <alternativeName>
        <fullName evidence="12">Seryl-tRNA synthetase</fullName>
        <shortName evidence="12">SerRS</shortName>
    </alternativeName>
    <alternativeName>
        <fullName evidence="12">Seryl-tRNA(Ser/Sec) synthetase</fullName>
    </alternativeName>
</protein>
<comment type="catalytic activity">
    <reaction evidence="11 12">
        <text>tRNA(Ser) + L-serine + ATP = L-seryl-tRNA(Ser) + AMP + diphosphate + H(+)</text>
        <dbReference type="Rhea" id="RHEA:12292"/>
        <dbReference type="Rhea" id="RHEA-COMP:9669"/>
        <dbReference type="Rhea" id="RHEA-COMP:9703"/>
        <dbReference type="ChEBI" id="CHEBI:15378"/>
        <dbReference type="ChEBI" id="CHEBI:30616"/>
        <dbReference type="ChEBI" id="CHEBI:33019"/>
        <dbReference type="ChEBI" id="CHEBI:33384"/>
        <dbReference type="ChEBI" id="CHEBI:78442"/>
        <dbReference type="ChEBI" id="CHEBI:78533"/>
        <dbReference type="ChEBI" id="CHEBI:456215"/>
        <dbReference type="EC" id="6.1.1.11"/>
    </reaction>
</comment>
<proteinExistence type="inferred from homology"/>
<dbReference type="Proteomes" id="UP000614721">
    <property type="component" value="Unassembled WGS sequence"/>
</dbReference>
<dbReference type="InterPro" id="IPR042103">
    <property type="entry name" value="SerRS_1_N_sf"/>
</dbReference>
<evidence type="ECO:0000256" key="2">
    <source>
        <dbReference type="ARBA" id="ARBA00005045"/>
    </source>
</evidence>
<feature type="binding site" evidence="12">
    <location>
        <begin position="236"/>
        <end position="238"/>
    </location>
    <ligand>
        <name>L-serine</name>
        <dbReference type="ChEBI" id="CHEBI:33384"/>
    </ligand>
</feature>
<evidence type="ECO:0000256" key="10">
    <source>
        <dbReference type="ARBA" id="ARBA00047929"/>
    </source>
</evidence>
<dbReference type="SUPFAM" id="SSF46589">
    <property type="entry name" value="tRNA-binding arm"/>
    <property type="match status" value="1"/>
</dbReference>
<dbReference type="PRINTS" id="PR00981">
    <property type="entry name" value="TRNASYNTHSER"/>
</dbReference>
<dbReference type="Pfam" id="PF00587">
    <property type="entry name" value="tRNA-synt_2b"/>
    <property type="match status" value="1"/>
</dbReference>
<comment type="subcellular location">
    <subcellularLocation>
        <location evidence="1 12">Cytoplasm</location>
    </subcellularLocation>
</comment>
<evidence type="ECO:0000256" key="7">
    <source>
        <dbReference type="ARBA" id="ARBA00022840"/>
    </source>
</evidence>
<keyword evidence="16" id="KW-1185">Reference proteome</keyword>
<evidence type="ECO:0000256" key="11">
    <source>
        <dbReference type="ARBA" id="ARBA00048823"/>
    </source>
</evidence>
<evidence type="ECO:0000256" key="6">
    <source>
        <dbReference type="ARBA" id="ARBA00022741"/>
    </source>
</evidence>
<keyword evidence="9 12" id="KW-0030">Aminoacyl-tRNA synthetase</keyword>
<dbReference type="InterPro" id="IPR002317">
    <property type="entry name" value="Ser-tRNA-ligase_type_1"/>
</dbReference>
<dbReference type="InterPro" id="IPR033729">
    <property type="entry name" value="SerRS_core"/>
</dbReference>
<organism evidence="15 16">
    <name type="scientific">Proteus alimentorum</name>
    <dbReference type="NCBI Taxonomy" id="1973495"/>
    <lineage>
        <taxon>Bacteria</taxon>
        <taxon>Pseudomonadati</taxon>
        <taxon>Pseudomonadota</taxon>
        <taxon>Gammaproteobacteria</taxon>
        <taxon>Enterobacterales</taxon>
        <taxon>Morganellaceae</taxon>
        <taxon>Proteus</taxon>
    </lineage>
</organism>
<feature type="binding site" evidence="12">
    <location>
        <begin position="267"/>
        <end position="269"/>
    </location>
    <ligand>
        <name>ATP</name>
        <dbReference type="ChEBI" id="CHEBI:30616"/>
    </ligand>
</feature>
<name>A0ABS0IVP3_9GAMM</name>
<dbReference type="Gene3D" id="3.30.930.10">
    <property type="entry name" value="Bira Bifunctional Protein, Domain 2"/>
    <property type="match status" value="1"/>
</dbReference>
<dbReference type="PANTHER" id="PTHR43697">
    <property type="entry name" value="SERYL-TRNA SYNTHETASE"/>
    <property type="match status" value="1"/>
</dbReference>
<keyword evidence="4 12" id="KW-0963">Cytoplasm</keyword>
<dbReference type="InterPro" id="IPR006195">
    <property type="entry name" value="aa-tRNA-synth_II"/>
</dbReference>
<dbReference type="InterPro" id="IPR015866">
    <property type="entry name" value="Ser-tRNA-synth_1_N"/>
</dbReference>
<comment type="subunit">
    <text evidence="12">Homodimer. The tRNA molecule binds across the dimer.</text>
</comment>
<evidence type="ECO:0000256" key="5">
    <source>
        <dbReference type="ARBA" id="ARBA00022598"/>
    </source>
</evidence>
<dbReference type="InterPro" id="IPR010978">
    <property type="entry name" value="tRNA-bd_arm"/>
</dbReference>
<comment type="function">
    <text evidence="12">Catalyzes the attachment of serine to tRNA(Ser). Is also able to aminoacylate tRNA(Sec) with serine, to form the misacylated tRNA L-seryl-tRNA(Sec), which will be further converted into selenocysteinyl-tRNA(Sec).</text>
</comment>
<evidence type="ECO:0000313" key="16">
    <source>
        <dbReference type="Proteomes" id="UP000614721"/>
    </source>
</evidence>
<comment type="similarity">
    <text evidence="3 12">Belongs to the class-II aminoacyl-tRNA synthetase family. Type-1 seryl-tRNA synthetase subfamily.</text>
</comment>
<evidence type="ECO:0000256" key="9">
    <source>
        <dbReference type="ARBA" id="ARBA00023146"/>
    </source>
</evidence>
<feature type="coiled-coil region" evidence="13">
    <location>
        <begin position="30"/>
        <end position="102"/>
    </location>
</feature>
<evidence type="ECO:0000256" key="12">
    <source>
        <dbReference type="HAMAP-Rule" id="MF_00176"/>
    </source>
</evidence>
<comment type="catalytic activity">
    <reaction evidence="10 12">
        <text>tRNA(Sec) + L-serine + ATP = L-seryl-tRNA(Sec) + AMP + diphosphate + H(+)</text>
        <dbReference type="Rhea" id="RHEA:42580"/>
        <dbReference type="Rhea" id="RHEA-COMP:9742"/>
        <dbReference type="Rhea" id="RHEA-COMP:10128"/>
        <dbReference type="ChEBI" id="CHEBI:15378"/>
        <dbReference type="ChEBI" id="CHEBI:30616"/>
        <dbReference type="ChEBI" id="CHEBI:33019"/>
        <dbReference type="ChEBI" id="CHEBI:33384"/>
        <dbReference type="ChEBI" id="CHEBI:78442"/>
        <dbReference type="ChEBI" id="CHEBI:78533"/>
        <dbReference type="ChEBI" id="CHEBI:456215"/>
        <dbReference type="EC" id="6.1.1.11"/>
    </reaction>
</comment>
<dbReference type="HAMAP" id="MF_00176">
    <property type="entry name" value="Ser_tRNA_synth_type1"/>
    <property type="match status" value="1"/>
</dbReference>
<evidence type="ECO:0000256" key="8">
    <source>
        <dbReference type="ARBA" id="ARBA00022917"/>
    </source>
</evidence>
<evidence type="ECO:0000256" key="13">
    <source>
        <dbReference type="SAM" id="Coils"/>
    </source>
</evidence>
<dbReference type="EMBL" id="JADSJP010000017">
    <property type="protein sequence ID" value="MBG2879894.1"/>
    <property type="molecule type" value="Genomic_DNA"/>
</dbReference>
<keyword evidence="6 12" id="KW-0547">Nucleotide-binding</keyword>
<dbReference type="InterPro" id="IPR045864">
    <property type="entry name" value="aa-tRNA-synth_II/BPL/LPL"/>
</dbReference>
<feature type="binding site" evidence="12">
    <location>
        <position position="290"/>
    </location>
    <ligand>
        <name>L-serine</name>
        <dbReference type="ChEBI" id="CHEBI:33384"/>
    </ligand>
</feature>
<keyword evidence="8 12" id="KW-0648">Protein biosynthesis</keyword>
<dbReference type="SUPFAM" id="SSF55681">
    <property type="entry name" value="Class II aaRS and biotin synthetases"/>
    <property type="match status" value="1"/>
</dbReference>
<keyword evidence="13" id="KW-0175">Coiled coil</keyword>
<dbReference type="Gene3D" id="1.10.287.40">
    <property type="entry name" value="Serine-tRNA synthetase, tRNA binding domain"/>
    <property type="match status" value="1"/>
</dbReference>
<evidence type="ECO:0000259" key="14">
    <source>
        <dbReference type="PROSITE" id="PS50862"/>
    </source>
</evidence>
<dbReference type="Pfam" id="PF02403">
    <property type="entry name" value="Seryl_tRNA_N"/>
    <property type="match status" value="1"/>
</dbReference>
<reference evidence="15 16" key="1">
    <citation type="submission" date="2020-11" db="EMBL/GenBank/DDBJ databases">
        <title>Enhanced detection system for hospital associated transmission using whole genome sequencing surveillance.</title>
        <authorList>
            <person name="Harrison L.H."/>
            <person name="Van Tyne D."/>
            <person name="Marsh J.W."/>
            <person name="Griffith M.P."/>
            <person name="Snyder D.J."/>
            <person name="Cooper V.S."/>
            <person name="Mustapha M."/>
        </authorList>
    </citation>
    <scope>NUCLEOTIDE SEQUENCE [LARGE SCALE GENOMIC DNA]</scope>
    <source>
        <strain evidence="15 16">PR00075</strain>
    </source>
</reference>
<dbReference type="CDD" id="cd00770">
    <property type="entry name" value="SerRS_core"/>
    <property type="match status" value="1"/>
</dbReference>
<sequence length="429" mass="48719">MLDPNLLRNELDAVAEKLARRGFTLDVEKIRQQEERRKVLQVETESLQAERNSRSKSIGAAKARGEDIEPLRQEVNLLGEKLEAAKAELEVLQAEIRDYVLTIPNMPDDAVPNGKDDSENVEVSRWGTPKTYDFELKDHVTLGELTDGLDFASAVKITGSRFVVMKGQVARLHRAITQFMLNLHTEEHGYQEMYVPYLVNHATLYGTGQLPKFSEDLFHTKPLEEEAESQYALIPTAEVPVTNMVRDVILEEDDLPLKMTAHTPCFRSEAGSYGRDTRGLIRMHQFDKVELVQIAHPEKSMEALEELTGHAEKVLQLLNLPYRKVVLCTGDIGFGSRKTYDLEVWVPAQNTYREISSCSNMWDFQARRMQARFRSKGDKKIQLVHTLNGSGLAVGRTLVAIMENYQMADGRIEIPEVLRPYMNGLEYIG</sequence>
<accession>A0ABS0IVP3</accession>
<dbReference type="RefSeq" id="WP_088493304.1">
    <property type="nucleotide sequence ID" value="NZ_JADRYY010000007.1"/>
</dbReference>
<dbReference type="GO" id="GO:0004828">
    <property type="term" value="F:serine-tRNA ligase activity"/>
    <property type="evidence" value="ECO:0007669"/>
    <property type="project" value="UniProtKB-EC"/>
</dbReference>
<feature type="domain" description="Aminoacyl-transfer RNA synthetases class-II family profile" evidence="14">
    <location>
        <begin position="171"/>
        <end position="415"/>
    </location>
</feature>
<dbReference type="PANTHER" id="PTHR43697:SF1">
    <property type="entry name" value="SERINE--TRNA LIGASE"/>
    <property type="match status" value="1"/>
</dbReference>
<dbReference type="InterPro" id="IPR002314">
    <property type="entry name" value="aa-tRNA-synt_IIb"/>
</dbReference>
<evidence type="ECO:0000256" key="1">
    <source>
        <dbReference type="ARBA" id="ARBA00004496"/>
    </source>
</evidence>